<accession>A0A3P1S7N1</accession>
<feature type="transmembrane region" description="Helical" evidence="8">
    <location>
        <begin position="73"/>
        <end position="96"/>
    </location>
</feature>
<feature type="domain" description="ABC transmembrane type-1" evidence="10">
    <location>
        <begin position="19"/>
        <end position="317"/>
    </location>
</feature>
<dbReference type="PANTHER" id="PTHR43394:SF1">
    <property type="entry name" value="ATP-BINDING CASSETTE SUB-FAMILY B MEMBER 10, MITOCHONDRIAL"/>
    <property type="match status" value="1"/>
</dbReference>
<dbReference type="GO" id="GO:0005886">
    <property type="term" value="C:plasma membrane"/>
    <property type="evidence" value="ECO:0007669"/>
    <property type="project" value="UniProtKB-SubCell"/>
</dbReference>
<feature type="transmembrane region" description="Helical" evidence="8">
    <location>
        <begin position="16"/>
        <end position="39"/>
    </location>
</feature>
<gene>
    <name evidence="11" type="ORF">EII39_03810</name>
</gene>
<evidence type="ECO:0000256" key="2">
    <source>
        <dbReference type="ARBA" id="ARBA00022448"/>
    </source>
</evidence>
<dbReference type="SMART" id="SM00382">
    <property type="entry name" value="AAA"/>
    <property type="match status" value="1"/>
</dbReference>
<dbReference type="InterPro" id="IPR003439">
    <property type="entry name" value="ABC_transporter-like_ATP-bd"/>
</dbReference>
<dbReference type="AlphaFoldDB" id="A0A3P1S7N1"/>
<evidence type="ECO:0000256" key="8">
    <source>
        <dbReference type="SAM" id="Phobius"/>
    </source>
</evidence>
<dbReference type="InterPro" id="IPR039421">
    <property type="entry name" value="Type_1_exporter"/>
</dbReference>
<dbReference type="GO" id="GO:0005524">
    <property type="term" value="F:ATP binding"/>
    <property type="evidence" value="ECO:0007669"/>
    <property type="project" value="UniProtKB-KW"/>
</dbReference>
<keyword evidence="4" id="KW-0547">Nucleotide-binding</keyword>
<dbReference type="GO" id="GO:0015421">
    <property type="term" value="F:ABC-type oligopeptide transporter activity"/>
    <property type="evidence" value="ECO:0007669"/>
    <property type="project" value="TreeGrafter"/>
</dbReference>
<evidence type="ECO:0000259" key="9">
    <source>
        <dbReference type="PROSITE" id="PS50893"/>
    </source>
</evidence>
<evidence type="ECO:0000256" key="3">
    <source>
        <dbReference type="ARBA" id="ARBA00022692"/>
    </source>
</evidence>
<feature type="transmembrane region" description="Helical" evidence="8">
    <location>
        <begin position="145"/>
        <end position="164"/>
    </location>
</feature>
<evidence type="ECO:0000259" key="10">
    <source>
        <dbReference type="PROSITE" id="PS50929"/>
    </source>
</evidence>
<feature type="domain" description="ABC transporter" evidence="9">
    <location>
        <begin position="350"/>
        <end position="584"/>
    </location>
</feature>
<feature type="transmembrane region" description="Helical" evidence="8">
    <location>
        <begin position="170"/>
        <end position="191"/>
    </location>
</feature>
<dbReference type="SUPFAM" id="SSF90123">
    <property type="entry name" value="ABC transporter transmembrane region"/>
    <property type="match status" value="1"/>
</dbReference>
<dbReference type="PROSITE" id="PS50929">
    <property type="entry name" value="ABC_TM1F"/>
    <property type="match status" value="1"/>
</dbReference>
<evidence type="ECO:0000313" key="12">
    <source>
        <dbReference type="Proteomes" id="UP000277597"/>
    </source>
</evidence>
<dbReference type="Pfam" id="PF00005">
    <property type="entry name" value="ABC_tran"/>
    <property type="match status" value="1"/>
</dbReference>
<feature type="transmembrane region" description="Helical" evidence="8">
    <location>
        <begin position="252"/>
        <end position="277"/>
    </location>
</feature>
<dbReference type="Pfam" id="PF00664">
    <property type="entry name" value="ABC_membrane"/>
    <property type="match status" value="1"/>
</dbReference>
<sequence length="589" mass="65709">MRTIAFFWQYFKRYKLSFVVVLLMMITATVFQVLFPVYVGQAVQHLVELGRAFAEKGETDQILSTFGSVMGSVLVSFVCLSVSSLIYMVLMTRVIAHSTNEMRKGLFGKLSKMTVAFFDRHQDGDILSRFTSDLDNILQALNESMIQVMSNALLYLGLVIIMFVQNARLAWITVASTPVAFLLLVVIVRLARKYTNLQQKEVGRLNAYMDETISGQKAVIVQGMQEEVIKGFIEQNDRVRSATFKGRTFSGLLFPIMNGMNLINTAIVIFVGSAVLLSDPNVETAVAVGLITTFTQFSQQYYQPIIQIAASWGSLQLAFTGADRIQEMFDAPEEVRPENAPAFTELTDSVEIKHVDFSYVEGKPILKDVSILAPKGKMTAVVGPTGSGKTTIMNLLNRFYDVDSGSIEFDGRDIRDYELDSLRSHVGIVLQDSVLFSGTIRDNIRFGVPDASQEMVETAARATHIHDYIESLPEKYDTLVDDDQNIFSTGQKQLISIARTLLTDPQVLILDEATSNVDTVTESKIQQAMEAVVAGRTSFVIAHRLKTILNADQIIVLKDGEVIEQGDHHQLLKLGGFYSELYHNQFVFE</sequence>
<dbReference type="InterPro" id="IPR003593">
    <property type="entry name" value="AAA+_ATPase"/>
</dbReference>
<dbReference type="GO" id="GO:0016887">
    <property type="term" value="F:ATP hydrolysis activity"/>
    <property type="evidence" value="ECO:0007669"/>
    <property type="project" value="InterPro"/>
</dbReference>
<keyword evidence="5 11" id="KW-0067">ATP-binding</keyword>
<keyword evidence="7 8" id="KW-0472">Membrane</keyword>
<proteinExistence type="predicted"/>
<evidence type="ECO:0000256" key="4">
    <source>
        <dbReference type="ARBA" id="ARBA00022741"/>
    </source>
</evidence>
<dbReference type="InterPro" id="IPR027417">
    <property type="entry name" value="P-loop_NTPase"/>
</dbReference>
<dbReference type="EMBL" id="RQZI01000003">
    <property type="protein sequence ID" value="RRC92860.1"/>
    <property type="molecule type" value="Genomic_DNA"/>
</dbReference>
<dbReference type="Gene3D" id="3.40.50.300">
    <property type="entry name" value="P-loop containing nucleotide triphosphate hydrolases"/>
    <property type="match status" value="1"/>
</dbReference>
<protein>
    <submittedName>
        <fullName evidence="11">ABC transporter ATP-binding protein</fullName>
    </submittedName>
</protein>
<reference evidence="11 12" key="1">
    <citation type="submission" date="2018-11" db="EMBL/GenBank/DDBJ databases">
        <title>Genomes From Bacteria Associated with the Canine Oral Cavity: a Test Case for Automated Genome-Based Taxonomic Assignment.</title>
        <authorList>
            <person name="Coil D.A."/>
            <person name="Jospin G."/>
            <person name="Darling A.E."/>
            <person name="Wallis C."/>
            <person name="Davis I.J."/>
            <person name="Harris S."/>
            <person name="Eisen J.A."/>
            <person name="Holcombe L.J."/>
            <person name="O'Flynn C."/>
        </authorList>
    </citation>
    <scope>NUCLEOTIDE SEQUENCE [LARGE SCALE GENOMIC DNA]</scope>
    <source>
        <strain evidence="11 12">OH953</strain>
    </source>
</reference>
<dbReference type="FunFam" id="3.40.50.300:FF:000287">
    <property type="entry name" value="Multidrug ABC transporter ATP-binding protein"/>
    <property type="match status" value="1"/>
</dbReference>
<evidence type="ECO:0000256" key="1">
    <source>
        <dbReference type="ARBA" id="ARBA00004651"/>
    </source>
</evidence>
<name>A0A3P1S7N1_STRSA</name>
<dbReference type="InterPro" id="IPR011527">
    <property type="entry name" value="ABC1_TM_dom"/>
</dbReference>
<dbReference type="InterPro" id="IPR036640">
    <property type="entry name" value="ABC1_TM_sf"/>
</dbReference>
<evidence type="ECO:0000313" key="11">
    <source>
        <dbReference type="EMBL" id="RRC92860.1"/>
    </source>
</evidence>
<dbReference type="PANTHER" id="PTHR43394">
    <property type="entry name" value="ATP-DEPENDENT PERMEASE MDL1, MITOCHONDRIAL"/>
    <property type="match status" value="1"/>
</dbReference>
<dbReference type="Gene3D" id="1.20.1560.10">
    <property type="entry name" value="ABC transporter type 1, transmembrane domain"/>
    <property type="match status" value="1"/>
</dbReference>
<dbReference type="CDD" id="cd18547">
    <property type="entry name" value="ABC_6TM_Tm288_like"/>
    <property type="match status" value="1"/>
</dbReference>
<keyword evidence="2" id="KW-0813">Transport</keyword>
<evidence type="ECO:0000256" key="6">
    <source>
        <dbReference type="ARBA" id="ARBA00022989"/>
    </source>
</evidence>
<keyword evidence="6 8" id="KW-1133">Transmembrane helix</keyword>
<organism evidence="11 12">
    <name type="scientific">Streptococcus sanguinis</name>
    <dbReference type="NCBI Taxonomy" id="1305"/>
    <lineage>
        <taxon>Bacteria</taxon>
        <taxon>Bacillati</taxon>
        <taxon>Bacillota</taxon>
        <taxon>Bacilli</taxon>
        <taxon>Lactobacillales</taxon>
        <taxon>Streptococcaceae</taxon>
        <taxon>Streptococcus</taxon>
    </lineage>
</organism>
<dbReference type="Proteomes" id="UP000277597">
    <property type="component" value="Unassembled WGS sequence"/>
</dbReference>
<evidence type="ECO:0000256" key="5">
    <source>
        <dbReference type="ARBA" id="ARBA00022840"/>
    </source>
</evidence>
<keyword evidence="3 8" id="KW-0812">Transmembrane</keyword>
<comment type="subcellular location">
    <subcellularLocation>
        <location evidence="1">Cell membrane</location>
        <topology evidence="1">Multi-pass membrane protein</topology>
    </subcellularLocation>
</comment>
<dbReference type="SUPFAM" id="SSF52540">
    <property type="entry name" value="P-loop containing nucleoside triphosphate hydrolases"/>
    <property type="match status" value="1"/>
</dbReference>
<evidence type="ECO:0000256" key="7">
    <source>
        <dbReference type="ARBA" id="ARBA00023136"/>
    </source>
</evidence>
<comment type="caution">
    <text evidence="11">The sequence shown here is derived from an EMBL/GenBank/DDBJ whole genome shotgun (WGS) entry which is preliminary data.</text>
</comment>
<dbReference type="PROSITE" id="PS50893">
    <property type="entry name" value="ABC_TRANSPORTER_2"/>
    <property type="match status" value="1"/>
</dbReference>